<keyword evidence="4" id="KW-0378">Hydrolase</keyword>
<dbReference type="SUPFAM" id="SSF64182">
    <property type="entry name" value="DHH phosphoesterases"/>
    <property type="match status" value="1"/>
</dbReference>
<dbReference type="InterPro" id="IPR001667">
    <property type="entry name" value="DDH_dom"/>
</dbReference>
<dbReference type="Gene3D" id="3.10.310.30">
    <property type="match status" value="1"/>
</dbReference>
<dbReference type="PANTHER" id="PTHR30255">
    <property type="entry name" value="SINGLE-STRANDED-DNA-SPECIFIC EXONUCLEASE RECJ"/>
    <property type="match status" value="1"/>
</dbReference>
<evidence type="ECO:0000256" key="4">
    <source>
        <dbReference type="ARBA" id="ARBA00022801"/>
    </source>
</evidence>
<sequence length="568" mass="60402">MTTLASRALSRRSPKAPPLDGVAHPVLQRVLSHRGLVERERDLGLAGLLSWRELKGIDAAAACLADALAAQQRILIVGDYDADGATGVALAVSALREMGAQAVDYLVPDRIKLGYGLSPALAELALSRTPDVVVTVDNGISSVAGVARLREAGVAVVVTDHHLPGDTLPAATAIVNPNQPGDGFASKALAGVGVMFYVLAALRHELQARDYFTQRGLQAPNLAAHLDLVALGTVADLVALDGNNRRLVEQGLLRMRAGCARPGLAALIEVSGRKAAELQASDLGFALGPRINAAGRLDHMDQGIACLLAPSLTQARPLAQGLDQINQQRRAMQTEMQDDAIARVEVEDSDAVALCLHDAGWHEGVVGLIASQVKERFHRPVIAFADAAEGMLKGSGRSISGFHLRDALALLDARHPGLIDKFGGHAMAAGLSIRKADLEVFSQAFVAVCDETIDRALLEAVWLSDGELDAATLSLDTVTALRQAGPWGQGFEDPLFDNVFEVRRQRVVGSGHLKLRLGLPGATQTWDAIAFGVDERVQAQQIRLVYQLDINDYFDPPSVQLIVRGQVA</sequence>
<protein>
    <recommendedName>
        <fullName evidence="2">Single-stranded-DNA-specific exonuclease RecJ</fullName>
    </recommendedName>
</protein>
<evidence type="ECO:0000259" key="7">
    <source>
        <dbReference type="Pfam" id="PF01368"/>
    </source>
</evidence>
<dbReference type="Gene3D" id="3.90.1640.30">
    <property type="match status" value="1"/>
</dbReference>
<dbReference type="InterPro" id="IPR038763">
    <property type="entry name" value="DHH_sf"/>
</dbReference>
<dbReference type="GO" id="GO:0003676">
    <property type="term" value="F:nucleic acid binding"/>
    <property type="evidence" value="ECO:0007669"/>
    <property type="project" value="InterPro"/>
</dbReference>
<dbReference type="InterPro" id="IPR004610">
    <property type="entry name" value="RecJ"/>
</dbReference>
<dbReference type="InterPro" id="IPR051673">
    <property type="entry name" value="SSDNA_exonuclease_RecJ"/>
</dbReference>
<evidence type="ECO:0000313" key="10">
    <source>
        <dbReference type="EMBL" id="ORE87007.1"/>
    </source>
</evidence>
<comment type="similarity">
    <text evidence="1">Belongs to the RecJ family.</text>
</comment>
<feature type="region of interest" description="Disordered" evidence="6">
    <location>
        <begin position="1"/>
        <end position="20"/>
    </location>
</feature>
<feature type="domain" description="DDH" evidence="7">
    <location>
        <begin position="73"/>
        <end position="233"/>
    </location>
</feature>
<keyword evidence="3" id="KW-0540">Nuclease</keyword>
<dbReference type="EMBL" id="AQQV01000002">
    <property type="protein sequence ID" value="ORE87007.1"/>
    <property type="molecule type" value="Genomic_DNA"/>
</dbReference>
<dbReference type="GO" id="GO:0006310">
    <property type="term" value="P:DNA recombination"/>
    <property type="evidence" value="ECO:0007669"/>
    <property type="project" value="InterPro"/>
</dbReference>
<evidence type="ECO:0000313" key="11">
    <source>
        <dbReference type="Proteomes" id="UP000192342"/>
    </source>
</evidence>
<evidence type="ECO:0000256" key="2">
    <source>
        <dbReference type="ARBA" id="ARBA00019841"/>
    </source>
</evidence>
<evidence type="ECO:0000256" key="3">
    <source>
        <dbReference type="ARBA" id="ARBA00022722"/>
    </source>
</evidence>
<dbReference type="Pfam" id="PF02272">
    <property type="entry name" value="DHHA1"/>
    <property type="match status" value="1"/>
</dbReference>
<dbReference type="InterPro" id="IPR003156">
    <property type="entry name" value="DHHA1_dom"/>
</dbReference>
<evidence type="ECO:0000256" key="6">
    <source>
        <dbReference type="SAM" id="MobiDB-lite"/>
    </source>
</evidence>
<comment type="caution">
    <text evidence="10">The sequence shown here is derived from an EMBL/GenBank/DDBJ whole genome shotgun (WGS) entry which is preliminary data.</text>
</comment>
<dbReference type="RefSeq" id="WP_083561216.1">
    <property type="nucleotide sequence ID" value="NZ_AQQV01000002.1"/>
</dbReference>
<organism evidence="10 11">
    <name type="scientific">Oceanococcus atlanticus</name>
    <dbReference type="NCBI Taxonomy" id="1317117"/>
    <lineage>
        <taxon>Bacteria</taxon>
        <taxon>Pseudomonadati</taxon>
        <taxon>Pseudomonadota</taxon>
        <taxon>Gammaproteobacteria</taxon>
        <taxon>Chromatiales</taxon>
        <taxon>Oceanococcaceae</taxon>
        <taxon>Oceanococcus</taxon>
    </lineage>
</organism>
<dbReference type="GO" id="GO:0008409">
    <property type="term" value="F:5'-3' exonuclease activity"/>
    <property type="evidence" value="ECO:0007669"/>
    <property type="project" value="InterPro"/>
</dbReference>
<feature type="domain" description="DHHA1" evidence="8">
    <location>
        <begin position="356"/>
        <end position="447"/>
    </location>
</feature>
<dbReference type="OrthoDB" id="9809852at2"/>
<gene>
    <name evidence="10" type="ORF">ATO7_08207</name>
</gene>
<name>A0A1Y1SDC9_9GAMM</name>
<dbReference type="NCBIfam" id="TIGR00644">
    <property type="entry name" value="recJ"/>
    <property type="match status" value="1"/>
</dbReference>
<evidence type="ECO:0000259" key="9">
    <source>
        <dbReference type="Pfam" id="PF17768"/>
    </source>
</evidence>
<dbReference type="Proteomes" id="UP000192342">
    <property type="component" value="Unassembled WGS sequence"/>
</dbReference>
<evidence type="ECO:0000256" key="1">
    <source>
        <dbReference type="ARBA" id="ARBA00005915"/>
    </source>
</evidence>
<accession>A0A1Y1SDC9</accession>
<proteinExistence type="inferred from homology"/>
<dbReference type="GO" id="GO:0006281">
    <property type="term" value="P:DNA repair"/>
    <property type="evidence" value="ECO:0007669"/>
    <property type="project" value="InterPro"/>
</dbReference>
<dbReference type="FunFam" id="3.90.1640.30:FF:000001">
    <property type="entry name" value="Single-stranded-DNA-specific exonuclease RecJ"/>
    <property type="match status" value="1"/>
</dbReference>
<evidence type="ECO:0000259" key="8">
    <source>
        <dbReference type="Pfam" id="PF02272"/>
    </source>
</evidence>
<dbReference type="InterPro" id="IPR041122">
    <property type="entry name" value="RecJ_OB"/>
</dbReference>
<dbReference type="STRING" id="1317117.ATO7_08207"/>
<reference evidence="10 11" key="1">
    <citation type="submission" date="2013-04" db="EMBL/GenBank/DDBJ databases">
        <title>Oceanococcus atlanticus 22II-S10r2 Genome Sequencing.</title>
        <authorList>
            <person name="Lai Q."/>
            <person name="Li G."/>
            <person name="Shao Z."/>
        </authorList>
    </citation>
    <scope>NUCLEOTIDE SEQUENCE [LARGE SCALE GENOMIC DNA]</scope>
    <source>
        <strain evidence="10 11">22II-S10r2</strain>
    </source>
</reference>
<dbReference type="Pfam" id="PF01368">
    <property type="entry name" value="DHH"/>
    <property type="match status" value="1"/>
</dbReference>
<dbReference type="PANTHER" id="PTHR30255:SF2">
    <property type="entry name" value="SINGLE-STRANDED-DNA-SPECIFIC EXONUCLEASE RECJ"/>
    <property type="match status" value="1"/>
</dbReference>
<dbReference type="Pfam" id="PF17768">
    <property type="entry name" value="RecJ_OB"/>
    <property type="match status" value="1"/>
</dbReference>
<dbReference type="AlphaFoldDB" id="A0A1Y1SDC9"/>
<evidence type="ECO:0000256" key="5">
    <source>
        <dbReference type="ARBA" id="ARBA00022839"/>
    </source>
</evidence>
<keyword evidence="5 10" id="KW-0269">Exonuclease</keyword>
<keyword evidence="11" id="KW-1185">Reference proteome</keyword>
<feature type="domain" description="RecJ OB" evidence="9">
    <location>
        <begin position="465"/>
        <end position="564"/>
    </location>
</feature>